<comment type="caution">
    <text evidence="2">The sequence shown here is derived from an EMBL/GenBank/DDBJ whole genome shotgun (WGS) entry which is preliminary data.</text>
</comment>
<keyword evidence="1" id="KW-1133">Transmembrane helix</keyword>
<reference evidence="3" key="1">
    <citation type="submission" date="2018-05" db="EMBL/GenBank/DDBJ databases">
        <title>Zavarzinia sp. HR-AS.</title>
        <authorList>
            <person name="Lee Y."/>
            <person name="Jeon C.O."/>
        </authorList>
    </citation>
    <scope>NUCLEOTIDE SEQUENCE [LARGE SCALE GENOMIC DNA]</scope>
    <source>
        <strain evidence="3">DSM 1231</strain>
    </source>
</reference>
<keyword evidence="1" id="KW-0812">Transmembrane</keyword>
<dbReference type="Proteomes" id="UP000246077">
    <property type="component" value="Unassembled WGS sequence"/>
</dbReference>
<proteinExistence type="predicted"/>
<dbReference type="AlphaFoldDB" id="A0A317ED09"/>
<evidence type="ECO:0000256" key="1">
    <source>
        <dbReference type="SAM" id="Phobius"/>
    </source>
</evidence>
<evidence type="ECO:0000313" key="3">
    <source>
        <dbReference type="Proteomes" id="UP000246077"/>
    </source>
</evidence>
<organism evidence="2 3">
    <name type="scientific">Zavarzinia compransoris</name>
    <dbReference type="NCBI Taxonomy" id="1264899"/>
    <lineage>
        <taxon>Bacteria</taxon>
        <taxon>Pseudomonadati</taxon>
        <taxon>Pseudomonadota</taxon>
        <taxon>Alphaproteobacteria</taxon>
        <taxon>Rhodospirillales</taxon>
        <taxon>Zavarziniaceae</taxon>
        <taxon>Zavarzinia</taxon>
    </lineage>
</organism>
<dbReference type="EMBL" id="QGLF01000001">
    <property type="protein sequence ID" value="PWR23243.1"/>
    <property type="molecule type" value="Genomic_DNA"/>
</dbReference>
<dbReference type="RefSeq" id="WP_109919277.1">
    <property type="nucleotide sequence ID" value="NZ_QGLF01000001.1"/>
</dbReference>
<feature type="transmembrane region" description="Helical" evidence="1">
    <location>
        <begin position="243"/>
        <end position="270"/>
    </location>
</feature>
<evidence type="ECO:0000313" key="2">
    <source>
        <dbReference type="EMBL" id="PWR23243.1"/>
    </source>
</evidence>
<feature type="transmembrane region" description="Helical" evidence="1">
    <location>
        <begin position="41"/>
        <end position="62"/>
    </location>
</feature>
<protein>
    <submittedName>
        <fullName evidence="2">Uncharacterized protein</fullName>
    </submittedName>
</protein>
<feature type="transmembrane region" description="Helical" evidence="1">
    <location>
        <begin position="212"/>
        <end position="231"/>
    </location>
</feature>
<keyword evidence="1" id="KW-0472">Membrane</keyword>
<accession>A0A317ED09</accession>
<name>A0A317ED09_9PROT</name>
<gene>
    <name evidence="2" type="ORF">DKG75_01345</name>
</gene>
<feature type="transmembrane region" description="Helical" evidence="1">
    <location>
        <begin position="12"/>
        <end position="29"/>
    </location>
</feature>
<keyword evidence="3" id="KW-1185">Reference proteome</keyword>
<sequence>MIHVVRDIRLSGLLLGLSLGALGWFFLLSPGFTDTEGPHGIALVLGGLGTLFGLPVFLNFLAAVRIRHRLLAGEGVIGRWPVRAAGIAEYQALQRQYGIGNSWKPSRAERRDGVEIVFGAETLVIGGRLLSLPTSGLQSIRGIGFEAEPALTLAIVCRAWVKVGSRLTPMDEMLRLPVTDIDEANKVMAHYRAALAGTVIVRPDRWRSRLRAGIVLTLAMPVVALAGWLWADGLRAGDRQGDGIGPLVTMLVGLLGTIAAAVFTLLVWFLHRRQRGGR</sequence>